<comment type="caution">
    <text evidence="1">The sequence shown here is derived from an EMBL/GenBank/DDBJ whole genome shotgun (WGS) entry which is preliminary data.</text>
</comment>
<dbReference type="GeneID" id="33560972"/>
<proteinExistence type="predicted"/>
<name>A0A1Y1UBF5_9TREE</name>
<dbReference type="OrthoDB" id="2588801at2759"/>
<protein>
    <submittedName>
        <fullName evidence="1">Uncharacterized protein</fullName>
    </submittedName>
</protein>
<gene>
    <name evidence="1" type="ORF">BD324DRAFT_682731</name>
</gene>
<accession>A0A1Y1UBF5</accession>
<evidence type="ECO:0000313" key="2">
    <source>
        <dbReference type="Proteomes" id="UP000193218"/>
    </source>
</evidence>
<reference evidence="1 2" key="1">
    <citation type="submission" date="2017-03" db="EMBL/GenBank/DDBJ databases">
        <title>Widespread Adenine N6-methylation of Active Genes in Fungi.</title>
        <authorList>
            <consortium name="DOE Joint Genome Institute"/>
            <person name="Mondo S.J."/>
            <person name="Dannebaum R.O."/>
            <person name="Kuo R.C."/>
            <person name="Louie K.B."/>
            <person name="Bewick A.J."/>
            <person name="Labutti K."/>
            <person name="Haridas S."/>
            <person name="Kuo A."/>
            <person name="Salamov A."/>
            <person name="Ahrendt S.R."/>
            <person name="Lau R."/>
            <person name="Bowen B.P."/>
            <person name="Lipzen A."/>
            <person name="Sullivan W."/>
            <person name="Andreopoulos W.B."/>
            <person name="Clum A."/>
            <person name="Lindquist E."/>
            <person name="Daum C."/>
            <person name="Northen T.R."/>
            <person name="Ramamoorthy G."/>
            <person name="Schmitz R.J."/>
            <person name="Gryganskyi A."/>
            <person name="Culley D."/>
            <person name="Magnuson J."/>
            <person name="James T.Y."/>
            <person name="O'Malley M.A."/>
            <person name="Stajich J.E."/>
            <person name="Spatafora J.W."/>
            <person name="Visel A."/>
            <person name="Grigoriev I.V."/>
        </authorList>
    </citation>
    <scope>NUCLEOTIDE SEQUENCE [LARGE SCALE GENOMIC DNA]</scope>
    <source>
        <strain evidence="1 2">NRRL Y-17943</strain>
    </source>
</reference>
<evidence type="ECO:0000313" key="1">
    <source>
        <dbReference type="EMBL" id="ORX35388.1"/>
    </source>
</evidence>
<dbReference type="AlphaFoldDB" id="A0A1Y1UBF5"/>
<dbReference type="RefSeq" id="XP_021869578.1">
    <property type="nucleotide sequence ID" value="XM_022019163.1"/>
</dbReference>
<dbReference type="Proteomes" id="UP000193218">
    <property type="component" value="Unassembled WGS sequence"/>
</dbReference>
<dbReference type="EMBL" id="NBSH01000011">
    <property type="protein sequence ID" value="ORX35388.1"/>
    <property type="molecule type" value="Genomic_DNA"/>
</dbReference>
<keyword evidence="2" id="KW-1185">Reference proteome</keyword>
<dbReference type="InParanoid" id="A0A1Y1UBF5"/>
<organism evidence="1 2">
    <name type="scientific">Kockovaella imperatae</name>
    <dbReference type="NCBI Taxonomy" id="4999"/>
    <lineage>
        <taxon>Eukaryota</taxon>
        <taxon>Fungi</taxon>
        <taxon>Dikarya</taxon>
        <taxon>Basidiomycota</taxon>
        <taxon>Agaricomycotina</taxon>
        <taxon>Tremellomycetes</taxon>
        <taxon>Tremellales</taxon>
        <taxon>Cuniculitremaceae</taxon>
        <taxon>Kockovaella</taxon>
    </lineage>
</organism>
<sequence>MSSAKPATNMASEVTIMKTKAAAKRGLKAIPEETETVWPKPEFGPSTLIDNISKEGKKAQGFIIPAGSMFPLGCAIPNNTVLQYGAYFPPGTMFPDGVLVPIHARMVSVQPIKTPQPLGDPSEPVCVIM</sequence>